<dbReference type="Proteomes" id="UP000321562">
    <property type="component" value="Unassembled WGS sequence"/>
</dbReference>
<dbReference type="EMBL" id="VOPL01000004">
    <property type="protein sequence ID" value="TXB68634.1"/>
    <property type="molecule type" value="Genomic_DNA"/>
</dbReference>
<dbReference type="Pfam" id="PF07486">
    <property type="entry name" value="Hydrolase_2"/>
    <property type="match status" value="1"/>
</dbReference>
<feature type="domain" description="Cell wall hydrolase SleB" evidence="2">
    <location>
        <begin position="65"/>
        <end position="165"/>
    </location>
</feature>
<keyword evidence="4" id="KW-1185">Reference proteome</keyword>
<gene>
    <name evidence="3" type="ORF">FQV27_11655</name>
</gene>
<dbReference type="AlphaFoldDB" id="A0A5C6S2J3"/>
<dbReference type="InterPro" id="IPR042047">
    <property type="entry name" value="SleB_dom1"/>
</dbReference>
<proteinExistence type="predicted"/>
<organism evidence="3 4">
    <name type="scientific">Paracoccus aurantiacus</name>
    <dbReference type="NCBI Taxonomy" id="2599412"/>
    <lineage>
        <taxon>Bacteria</taxon>
        <taxon>Pseudomonadati</taxon>
        <taxon>Pseudomonadota</taxon>
        <taxon>Alphaproteobacteria</taxon>
        <taxon>Rhodobacterales</taxon>
        <taxon>Paracoccaceae</taxon>
        <taxon>Paracoccus</taxon>
    </lineage>
</organism>
<protein>
    <submittedName>
        <fullName evidence="3">Cell wall hydrolase</fullName>
    </submittedName>
</protein>
<evidence type="ECO:0000313" key="4">
    <source>
        <dbReference type="Proteomes" id="UP000321562"/>
    </source>
</evidence>
<keyword evidence="1" id="KW-0732">Signal</keyword>
<sequence length="174" mass="18996">MRQEYCFMLTLTRKLAALVVAASLALPLTASADPVKGPETVTKVRYGGADSLACLTEALYFEARGEGRSGQRAVAEVILNRVDSRAFPNSVCGVVHQRGQFTYNKGRRMSNAAAASRARQIAADALAGAPRELTNGATYFHTTQVRPSWSKRFTRTTKIGSHIFYRQGRRVAAN</sequence>
<name>A0A5C6S2J3_9RHOB</name>
<dbReference type="Gene3D" id="1.10.10.2520">
    <property type="entry name" value="Cell wall hydrolase SleB, domain 1"/>
    <property type="match status" value="1"/>
</dbReference>
<keyword evidence="3" id="KW-0378">Hydrolase</keyword>
<evidence type="ECO:0000259" key="2">
    <source>
        <dbReference type="Pfam" id="PF07486"/>
    </source>
</evidence>
<comment type="caution">
    <text evidence="3">The sequence shown here is derived from an EMBL/GenBank/DDBJ whole genome shotgun (WGS) entry which is preliminary data.</text>
</comment>
<feature type="chain" id="PRO_5022720546" evidence="1">
    <location>
        <begin position="33"/>
        <end position="174"/>
    </location>
</feature>
<accession>A0A5C6S2J3</accession>
<evidence type="ECO:0000256" key="1">
    <source>
        <dbReference type="SAM" id="SignalP"/>
    </source>
</evidence>
<feature type="signal peptide" evidence="1">
    <location>
        <begin position="1"/>
        <end position="32"/>
    </location>
</feature>
<dbReference type="InterPro" id="IPR011105">
    <property type="entry name" value="Cell_wall_hydrolase_SleB"/>
</dbReference>
<evidence type="ECO:0000313" key="3">
    <source>
        <dbReference type="EMBL" id="TXB68634.1"/>
    </source>
</evidence>
<reference evidence="3 4" key="1">
    <citation type="submission" date="2019-08" db="EMBL/GenBank/DDBJ databases">
        <authorList>
            <person name="Ye J."/>
        </authorList>
    </citation>
    <scope>NUCLEOTIDE SEQUENCE [LARGE SCALE GENOMIC DNA]</scope>
    <source>
        <strain evidence="3 4">TK008</strain>
    </source>
</reference>
<dbReference type="OrthoDB" id="9785345at2"/>
<dbReference type="GO" id="GO:0016787">
    <property type="term" value="F:hydrolase activity"/>
    <property type="evidence" value="ECO:0007669"/>
    <property type="project" value="UniProtKB-KW"/>
</dbReference>